<dbReference type="PROSITE" id="PS00092">
    <property type="entry name" value="N6_MTASE"/>
    <property type="match status" value="1"/>
</dbReference>
<dbReference type="GO" id="GO:0032259">
    <property type="term" value="P:methylation"/>
    <property type="evidence" value="ECO:0007669"/>
    <property type="project" value="UniProtKB-KW"/>
</dbReference>
<protein>
    <recommendedName>
        <fullName evidence="6">tRNA1(Val) (adenine(37)-N6)-methyltransferase</fullName>
        <ecNumber evidence="6">2.1.1.223</ecNumber>
    </recommendedName>
    <alternativeName>
        <fullName evidence="6">tRNA m6A37 methyltransferase</fullName>
    </alternativeName>
</protein>
<dbReference type="PANTHER" id="PTHR47739">
    <property type="entry name" value="TRNA1(VAL) (ADENINE(37)-N6)-METHYLTRANSFERASE"/>
    <property type="match status" value="1"/>
</dbReference>
<dbReference type="KEGG" id="vih:AB0763_03655"/>
<dbReference type="RefSeq" id="WP_306101195.1">
    <property type="nucleotide sequence ID" value="NZ_CP162601.1"/>
</dbReference>
<dbReference type="InterPro" id="IPR050210">
    <property type="entry name" value="tRNA_Adenine-N(6)_MTase"/>
</dbReference>
<evidence type="ECO:0000256" key="2">
    <source>
        <dbReference type="ARBA" id="ARBA00022603"/>
    </source>
</evidence>
<keyword evidence="4 6" id="KW-0949">S-adenosyl-L-methionine</keyword>
<dbReference type="EC" id="2.1.1.223" evidence="6"/>
<dbReference type="Pfam" id="PF05175">
    <property type="entry name" value="MTS"/>
    <property type="match status" value="1"/>
</dbReference>
<dbReference type="Gene3D" id="3.40.50.150">
    <property type="entry name" value="Vaccinia Virus protein VP39"/>
    <property type="match status" value="1"/>
</dbReference>
<evidence type="ECO:0000256" key="1">
    <source>
        <dbReference type="ARBA" id="ARBA00022490"/>
    </source>
</evidence>
<evidence type="ECO:0000256" key="6">
    <source>
        <dbReference type="HAMAP-Rule" id="MF_01872"/>
    </source>
</evidence>
<dbReference type="InterPro" id="IPR002052">
    <property type="entry name" value="DNA_methylase_N6_adenine_CS"/>
</dbReference>
<keyword evidence="1 6" id="KW-0963">Cytoplasm</keyword>
<name>A0AB39HG58_9VIBR</name>
<dbReference type="GO" id="GO:0008033">
    <property type="term" value="P:tRNA processing"/>
    <property type="evidence" value="ECO:0007669"/>
    <property type="project" value="UniProtKB-UniRule"/>
</dbReference>
<evidence type="ECO:0000259" key="7">
    <source>
        <dbReference type="Pfam" id="PF05175"/>
    </source>
</evidence>
<keyword evidence="2 6" id="KW-0489">Methyltransferase</keyword>
<proteinExistence type="inferred from homology"/>
<evidence type="ECO:0000313" key="8">
    <source>
        <dbReference type="EMBL" id="XDK25754.1"/>
    </source>
</evidence>
<dbReference type="EMBL" id="CP162601">
    <property type="protein sequence ID" value="XDK25754.1"/>
    <property type="molecule type" value="Genomic_DNA"/>
</dbReference>
<organism evidence="8">
    <name type="scientific">Vibrio sp. HB236076</name>
    <dbReference type="NCBI Taxonomy" id="3232307"/>
    <lineage>
        <taxon>Bacteria</taxon>
        <taxon>Pseudomonadati</taxon>
        <taxon>Pseudomonadota</taxon>
        <taxon>Gammaproteobacteria</taxon>
        <taxon>Vibrionales</taxon>
        <taxon>Vibrionaceae</taxon>
        <taxon>Vibrio</taxon>
    </lineage>
</organism>
<evidence type="ECO:0000256" key="3">
    <source>
        <dbReference type="ARBA" id="ARBA00022679"/>
    </source>
</evidence>
<evidence type="ECO:0000256" key="5">
    <source>
        <dbReference type="ARBA" id="ARBA00022694"/>
    </source>
</evidence>
<dbReference type="GO" id="GO:0005737">
    <property type="term" value="C:cytoplasm"/>
    <property type="evidence" value="ECO:0007669"/>
    <property type="project" value="UniProtKB-SubCell"/>
</dbReference>
<comment type="subcellular location">
    <subcellularLocation>
        <location evidence="6">Cytoplasm</location>
    </subcellularLocation>
</comment>
<dbReference type="HAMAP" id="MF_01872">
    <property type="entry name" value="tRNA_methyltr_YfiC"/>
    <property type="match status" value="1"/>
</dbReference>
<comment type="catalytic activity">
    <reaction evidence="6">
        <text>adenosine(37) in tRNA1(Val) + S-adenosyl-L-methionine = N(6)-methyladenosine(37) in tRNA1(Val) + S-adenosyl-L-homocysteine + H(+)</text>
        <dbReference type="Rhea" id="RHEA:43160"/>
        <dbReference type="Rhea" id="RHEA-COMP:10369"/>
        <dbReference type="Rhea" id="RHEA-COMP:10370"/>
        <dbReference type="ChEBI" id="CHEBI:15378"/>
        <dbReference type="ChEBI" id="CHEBI:57856"/>
        <dbReference type="ChEBI" id="CHEBI:59789"/>
        <dbReference type="ChEBI" id="CHEBI:74411"/>
        <dbReference type="ChEBI" id="CHEBI:74449"/>
        <dbReference type="EC" id="2.1.1.223"/>
    </reaction>
</comment>
<dbReference type="PANTHER" id="PTHR47739:SF1">
    <property type="entry name" value="TRNA1(VAL) (ADENINE(37)-N6)-METHYLTRANSFERASE"/>
    <property type="match status" value="1"/>
</dbReference>
<feature type="domain" description="Methyltransferase small" evidence="7">
    <location>
        <begin position="42"/>
        <end position="136"/>
    </location>
</feature>
<evidence type="ECO:0000256" key="4">
    <source>
        <dbReference type="ARBA" id="ARBA00022691"/>
    </source>
</evidence>
<keyword evidence="5 6" id="KW-0819">tRNA processing</keyword>
<dbReference type="CDD" id="cd02440">
    <property type="entry name" value="AdoMet_MTases"/>
    <property type="match status" value="1"/>
</dbReference>
<dbReference type="GO" id="GO:0016430">
    <property type="term" value="F:tRNA (adenine-N6)-methyltransferase activity"/>
    <property type="evidence" value="ECO:0007669"/>
    <property type="project" value="UniProtKB-UniRule"/>
</dbReference>
<comment type="function">
    <text evidence="6">Specifically methylates the adenine in position 37 of tRNA(1)(Val) (anticodon cmo5UAC).</text>
</comment>
<dbReference type="AlphaFoldDB" id="A0AB39HG58"/>
<gene>
    <name evidence="8" type="ORF">AB0763_03655</name>
</gene>
<dbReference type="GO" id="GO:0003676">
    <property type="term" value="F:nucleic acid binding"/>
    <property type="evidence" value="ECO:0007669"/>
    <property type="project" value="InterPro"/>
</dbReference>
<comment type="similarity">
    <text evidence="6">Belongs to the methyltransferase superfamily. tRNA (adenine-N(6)-)-methyltransferase family.</text>
</comment>
<dbReference type="InterPro" id="IPR022882">
    <property type="entry name" value="tRNA_adenine-N6_MeTrfase"/>
</dbReference>
<sequence>MTTPPRQRKAFHCKQFRVEQGQCGMPISTDGILLGAWSGRIESAQQGGALDIGTGTGLLSLMLAQQCPKLVIHAIDIDEHAVKTAHDNFQHSPWATRLHAAQQDVLSAQFDRRFERIICNPPYFNSGVSAQNHQRALARHTQSLDHQRLAQKTAELLAEQGLAHFILPANEGLAFTRLMQQQGLHLTRECLVRAEQHKPVTRRLLEFSHQRQTRISETTLNIRHENQYTAAFTELTREFYLKMA</sequence>
<dbReference type="InterPro" id="IPR029063">
    <property type="entry name" value="SAM-dependent_MTases_sf"/>
</dbReference>
<keyword evidence="3 6" id="KW-0808">Transferase</keyword>
<dbReference type="InterPro" id="IPR007848">
    <property type="entry name" value="Small_mtfrase_dom"/>
</dbReference>
<accession>A0AB39HG58</accession>
<reference evidence="8" key="1">
    <citation type="submission" date="2024-07" db="EMBL/GenBank/DDBJ databases">
        <title>Genome Analysis of a Potential Novel Vibrio Species Secreting pH- and Thermo-stable Alginate Lyase and its Application in Producing Alginate Oligosaccharides.</title>
        <authorList>
            <person name="Huang H."/>
            <person name="Bao K."/>
        </authorList>
    </citation>
    <scope>NUCLEOTIDE SEQUENCE</scope>
    <source>
        <strain evidence="8">HB236076</strain>
    </source>
</reference>
<dbReference type="SUPFAM" id="SSF53335">
    <property type="entry name" value="S-adenosyl-L-methionine-dependent methyltransferases"/>
    <property type="match status" value="1"/>
</dbReference>